<evidence type="ECO:0008006" key="5">
    <source>
        <dbReference type="Google" id="ProtNLM"/>
    </source>
</evidence>
<sequence length="136" mass="15330">MGASFMSYANQVSLEKLVINSISHVRPKVRLGQRAIFQLNVSSDISEIMAYEVYCRSPCNVGLLEEAGIVLKALMSKSNVPKTCVYGSFIRGLCRAGRVPKAMEFFNTMKAMWMFSNVSSLWEHIWIKSKDPTSLR</sequence>
<dbReference type="HOGENOM" id="CLU_1878194_0_0_1"/>
<dbReference type="InterPro" id="IPR002885">
    <property type="entry name" value="PPR_rpt"/>
</dbReference>
<keyword evidence="4" id="KW-1185">Reference proteome</keyword>
<dbReference type="EMBL" id="KI393208">
    <property type="protein sequence ID" value="ERN08913.1"/>
    <property type="molecule type" value="Genomic_DNA"/>
</dbReference>
<dbReference type="Gene3D" id="1.25.40.10">
    <property type="entry name" value="Tetratricopeptide repeat domain"/>
    <property type="match status" value="1"/>
</dbReference>
<evidence type="ECO:0000313" key="3">
    <source>
        <dbReference type="EMBL" id="ERN08913.1"/>
    </source>
</evidence>
<proteinExistence type="predicted"/>
<reference evidence="4" key="1">
    <citation type="journal article" date="2013" name="Science">
        <title>The Amborella genome and the evolution of flowering plants.</title>
        <authorList>
            <consortium name="Amborella Genome Project"/>
        </authorList>
    </citation>
    <scope>NUCLEOTIDE SEQUENCE [LARGE SCALE GENOMIC DNA]</scope>
</reference>
<organism evidence="3 4">
    <name type="scientific">Amborella trichopoda</name>
    <dbReference type="NCBI Taxonomy" id="13333"/>
    <lineage>
        <taxon>Eukaryota</taxon>
        <taxon>Viridiplantae</taxon>
        <taxon>Streptophyta</taxon>
        <taxon>Embryophyta</taxon>
        <taxon>Tracheophyta</taxon>
        <taxon>Spermatophyta</taxon>
        <taxon>Magnoliopsida</taxon>
        <taxon>Amborellales</taxon>
        <taxon>Amborellaceae</taxon>
        <taxon>Amborella</taxon>
    </lineage>
</organism>
<evidence type="ECO:0000313" key="4">
    <source>
        <dbReference type="Proteomes" id="UP000017836"/>
    </source>
</evidence>
<dbReference type="PROSITE" id="PS51375">
    <property type="entry name" value="PPR"/>
    <property type="match status" value="1"/>
</dbReference>
<evidence type="ECO:0000256" key="1">
    <source>
        <dbReference type="ARBA" id="ARBA00022737"/>
    </source>
</evidence>
<name>W1PLJ7_AMBTC</name>
<dbReference type="NCBIfam" id="TIGR00756">
    <property type="entry name" value="PPR"/>
    <property type="match status" value="1"/>
</dbReference>
<dbReference type="Pfam" id="PF12854">
    <property type="entry name" value="PPR_1"/>
    <property type="match status" value="1"/>
</dbReference>
<dbReference type="AlphaFoldDB" id="W1PLJ7"/>
<accession>W1PLJ7</accession>
<dbReference type="InterPro" id="IPR011990">
    <property type="entry name" value="TPR-like_helical_dom_sf"/>
</dbReference>
<protein>
    <recommendedName>
        <fullName evidence="5">Pentatricopeptide repeat-containing protein</fullName>
    </recommendedName>
</protein>
<evidence type="ECO:0000256" key="2">
    <source>
        <dbReference type="PROSITE-ProRule" id="PRU00708"/>
    </source>
</evidence>
<feature type="repeat" description="PPR" evidence="2">
    <location>
        <begin position="82"/>
        <end position="112"/>
    </location>
</feature>
<keyword evidence="1" id="KW-0677">Repeat</keyword>
<dbReference type="Proteomes" id="UP000017836">
    <property type="component" value="Unassembled WGS sequence"/>
</dbReference>
<dbReference type="Gramene" id="ERN08913">
    <property type="protein sequence ID" value="ERN08913"/>
    <property type="gene ID" value="AMTR_s00015p00236110"/>
</dbReference>
<gene>
    <name evidence="3" type="ORF">AMTR_s00015p00236110</name>
</gene>